<protein>
    <submittedName>
        <fullName evidence="1">Uncharacterized protein</fullName>
    </submittedName>
</protein>
<gene>
    <name evidence="1" type="ORF">FA95DRAFT_1573903</name>
</gene>
<evidence type="ECO:0000313" key="2">
    <source>
        <dbReference type="Proteomes" id="UP000814033"/>
    </source>
</evidence>
<organism evidence="1 2">
    <name type="scientific">Auriscalpium vulgare</name>
    <dbReference type="NCBI Taxonomy" id="40419"/>
    <lineage>
        <taxon>Eukaryota</taxon>
        <taxon>Fungi</taxon>
        <taxon>Dikarya</taxon>
        <taxon>Basidiomycota</taxon>
        <taxon>Agaricomycotina</taxon>
        <taxon>Agaricomycetes</taxon>
        <taxon>Russulales</taxon>
        <taxon>Auriscalpiaceae</taxon>
        <taxon>Auriscalpium</taxon>
    </lineage>
</organism>
<reference evidence="1" key="2">
    <citation type="journal article" date="2022" name="New Phytol.">
        <title>Evolutionary transition to the ectomycorrhizal habit in the genomes of a hyperdiverse lineage of mushroom-forming fungi.</title>
        <authorList>
            <person name="Looney B."/>
            <person name="Miyauchi S."/>
            <person name="Morin E."/>
            <person name="Drula E."/>
            <person name="Courty P.E."/>
            <person name="Kohler A."/>
            <person name="Kuo A."/>
            <person name="LaButti K."/>
            <person name="Pangilinan J."/>
            <person name="Lipzen A."/>
            <person name="Riley R."/>
            <person name="Andreopoulos W."/>
            <person name="He G."/>
            <person name="Johnson J."/>
            <person name="Nolan M."/>
            <person name="Tritt A."/>
            <person name="Barry K.W."/>
            <person name="Grigoriev I.V."/>
            <person name="Nagy L.G."/>
            <person name="Hibbett D."/>
            <person name="Henrissat B."/>
            <person name="Matheny P.B."/>
            <person name="Labbe J."/>
            <person name="Martin F.M."/>
        </authorList>
    </citation>
    <scope>NUCLEOTIDE SEQUENCE</scope>
    <source>
        <strain evidence="1">FP105234-sp</strain>
    </source>
</reference>
<name>A0ACB8RMY2_9AGAM</name>
<reference evidence="1" key="1">
    <citation type="submission" date="2021-02" db="EMBL/GenBank/DDBJ databases">
        <authorList>
            <consortium name="DOE Joint Genome Institute"/>
            <person name="Ahrendt S."/>
            <person name="Looney B.P."/>
            <person name="Miyauchi S."/>
            <person name="Morin E."/>
            <person name="Drula E."/>
            <person name="Courty P.E."/>
            <person name="Chicoki N."/>
            <person name="Fauchery L."/>
            <person name="Kohler A."/>
            <person name="Kuo A."/>
            <person name="Labutti K."/>
            <person name="Pangilinan J."/>
            <person name="Lipzen A."/>
            <person name="Riley R."/>
            <person name="Andreopoulos W."/>
            <person name="He G."/>
            <person name="Johnson J."/>
            <person name="Barry K.W."/>
            <person name="Grigoriev I.V."/>
            <person name="Nagy L."/>
            <person name="Hibbett D."/>
            <person name="Henrissat B."/>
            <person name="Matheny P.B."/>
            <person name="Labbe J."/>
            <person name="Martin F."/>
        </authorList>
    </citation>
    <scope>NUCLEOTIDE SEQUENCE</scope>
    <source>
        <strain evidence="1">FP105234-sp</strain>
    </source>
</reference>
<accession>A0ACB8RMY2</accession>
<sequence>MPPNAIHISLPHPGRVEFFYAPETDPRTGRPSPLHVRVSQGDILPTPPTVPSESSAQHVVYERRQDTDRPHWKSGMSVRAKGPSVKDSQQARVSGDQGSISDNITTTPLPRGNQNMLAPKSEPCSPHVPSPHHTPPASPAVGDTCSPGPALSSQSYTEPDTDIDPLMFVSSSMYASSDSEEPGGQVDQEYGVGTRSQEGGVASNASSGSTMPIEHRHHEPSGPSYRGARTPSARSDEADHARTPRHHDGSTPSPVRTRTNSNVLVPATPVKRPRPGSLDEADGMRSRAMRVRDFTSAK</sequence>
<proteinExistence type="predicted"/>
<dbReference type="EMBL" id="MU275956">
    <property type="protein sequence ID" value="KAI0045267.1"/>
    <property type="molecule type" value="Genomic_DNA"/>
</dbReference>
<keyword evidence="2" id="KW-1185">Reference proteome</keyword>
<dbReference type="Proteomes" id="UP000814033">
    <property type="component" value="Unassembled WGS sequence"/>
</dbReference>
<evidence type="ECO:0000313" key="1">
    <source>
        <dbReference type="EMBL" id="KAI0045267.1"/>
    </source>
</evidence>
<comment type="caution">
    <text evidence="1">The sequence shown here is derived from an EMBL/GenBank/DDBJ whole genome shotgun (WGS) entry which is preliminary data.</text>
</comment>